<keyword evidence="12" id="KW-0614">Plasmid</keyword>
<reference evidence="12" key="1">
    <citation type="journal article" date="1997" name="Proc. Natl. Acad. Sci. U.S.A.">
        <title>Experimental surgery to create subgenomes of Bacillus subtilis 168.</title>
        <authorList>
            <person name="Itaya M."/>
            <person name="Tanaka T."/>
        </authorList>
    </citation>
    <scope>NUCLEOTIDE SEQUENCE</scope>
    <source>
        <strain evidence="12">IAM 11631</strain>
        <plasmid evidence="12">pLS32</plasmid>
    </source>
</reference>
<evidence type="ECO:0000256" key="7">
    <source>
        <dbReference type="ARBA" id="ARBA00022723"/>
    </source>
</evidence>
<accession>E9RJF2</accession>
<name>E9RJF2_BACNA</name>
<dbReference type="PANTHER" id="PTHR10642">
    <property type="entry name" value="RIBONUCLEASE H1"/>
    <property type="match status" value="1"/>
</dbReference>
<dbReference type="GO" id="GO:0046872">
    <property type="term" value="F:metal ion binding"/>
    <property type="evidence" value="ECO:0007669"/>
    <property type="project" value="UniProtKB-KW"/>
</dbReference>
<dbReference type="EC" id="3.1.26.4" evidence="5"/>
<keyword evidence="7" id="KW-0479">Metal-binding</keyword>
<dbReference type="GO" id="GO:0003676">
    <property type="term" value="F:nucleic acid binding"/>
    <property type="evidence" value="ECO:0007669"/>
    <property type="project" value="InterPro"/>
</dbReference>
<comment type="catalytic activity">
    <reaction evidence="1">
        <text>Endonucleolytic cleavage to 5'-phosphomonoester.</text>
        <dbReference type="EC" id="3.1.26.4"/>
    </reaction>
</comment>
<dbReference type="Pfam" id="PF00075">
    <property type="entry name" value="RNase_H"/>
    <property type="match status" value="1"/>
</dbReference>
<comment type="similarity">
    <text evidence="3">Belongs to the RNase H family.</text>
</comment>
<dbReference type="InterPro" id="IPR002156">
    <property type="entry name" value="RNaseH_domain"/>
</dbReference>
<reference evidence="12" key="2">
    <citation type="submission" date="2011-02" db="EMBL/GenBank/DDBJ databases">
        <title>Genetic factors for stable replication of pLS32 in Bacillus subtilis.</title>
        <authorList>
            <person name="Itaya M."/>
        </authorList>
    </citation>
    <scope>NUCLEOTIDE SEQUENCE</scope>
    <source>
        <strain evidence="12">IAM 11631</strain>
        <plasmid evidence="12">pLS32</plasmid>
    </source>
</reference>
<evidence type="ECO:0000256" key="10">
    <source>
        <dbReference type="ARBA" id="ARBA00022842"/>
    </source>
</evidence>
<dbReference type="EMBL" id="AB615353">
    <property type="protein sequence ID" value="BAJ77047.1"/>
    <property type="molecule type" value="Genomic_DNA"/>
</dbReference>
<dbReference type="RefSeq" id="WP_013603326.1">
    <property type="nucleotide sequence ID" value="NC_015149.1"/>
</dbReference>
<evidence type="ECO:0000256" key="2">
    <source>
        <dbReference type="ARBA" id="ARBA00001946"/>
    </source>
</evidence>
<dbReference type="CDD" id="cd09278">
    <property type="entry name" value="RNase_HI_prokaryote_like"/>
    <property type="match status" value="1"/>
</dbReference>
<geneLocation type="plasmid" evidence="12">
    <name>pLS32</name>
</geneLocation>
<dbReference type="GO" id="GO:0004523">
    <property type="term" value="F:RNA-DNA hybrid ribonuclease activity"/>
    <property type="evidence" value="ECO:0007669"/>
    <property type="project" value="UniProtKB-EC"/>
</dbReference>
<evidence type="ECO:0000256" key="6">
    <source>
        <dbReference type="ARBA" id="ARBA00022722"/>
    </source>
</evidence>
<evidence type="ECO:0000256" key="1">
    <source>
        <dbReference type="ARBA" id="ARBA00000077"/>
    </source>
</evidence>
<keyword evidence="9" id="KW-0378">Hydrolase</keyword>
<evidence type="ECO:0000256" key="3">
    <source>
        <dbReference type="ARBA" id="ARBA00005300"/>
    </source>
</evidence>
<dbReference type="GO" id="GO:0043137">
    <property type="term" value="P:DNA replication, removal of RNA primer"/>
    <property type="evidence" value="ECO:0007669"/>
    <property type="project" value="TreeGrafter"/>
</dbReference>
<evidence type="ECO:0000256" key="5">
    <source>
        <dbReference type="ARBA" id="ARBA00012180"/>
    </source>
</evidence>
<dbReference type="SUPFAM" id="SSF53098">
    <property type="entry name" value="Ribonuclease H-like"/>
    <property type="match status" value="1"/>
</dbReference>
<dbReference type="InterPro" id="IPR036397">
    <property type="entry name" value="RNaseH_sf"/>
</dbReference>
<sequence length="155" mass="17449">MKKVVIYCDGAARNNGKDNNIGGFGAVLRYGNHVKTIKAGFRNVTNNMMEIRAAIEALKQLKTTNIPVEINTDSAYLCNCMNQGWYKKWMNNGWVTAGKKPVENRQLWIELIELVEQFPFITFNKVKGHSGIPDNELADRLANEAMDELTRGADV</sequence>
<dbReference type="PANTHER" id="PTHR10642:SF26">
    <property type="entry name" value="RIBONUCLEASE H1"/>
    <property type="match status" value="1"/>
</dbReference>
<keyword evidence="10" id="KW-0460">Magnesium</keyword>
<evidence type="ECO:0000256" key="9">
    <source>
        <dbReference type="ARBA" id="ARBA00022801"/>
    </source>
</evidence>
<evidence type="ECO:0000313" key="12">
    <source>
        <dbReference type="EMBL" id="BAJ77047.1"/>
    </source>
</evidence>
<keyword evidence="6" id="KW-0540">Nuclease</keyword>
<dbReference type="InterPro" id="IPR050092">
    <property type="entry name" value="RNase_H"/>
</dbReference>
<evidence type="ECO:0000259" key="11">
    <source>
        <dbReference type="PROSITE" id="PS50879"/>
    </source>
</evidence>
<dbReference type="InterPro" id="IPR012337">
    <property type="entry name" value="RNaseH-like_sf"/>
</dbReference>
<organism evidence="12">
    <name type="scientific">Bacillus subtilis subsp. natto</name>
    <dbReference type="NCBI Taxonomy" id="86029"/>
    <lineage>
        <taxon>Bacteria</taxon>
        <taxon>Bacillati</taxon>
        <taxon>Bacillota</taxon>
        <taxon>Bacilli</taxon>
        <taxon>Bacillales</taxon>
        <taxon>Bacillaceae</taxon>
        <taxon>Bacillus</taxon>
    </lineage>
</organism>
<comment type="subunit">
    <text evidence="4">Monomer.</text>
</comment>
<evidence type="ECO:0000256" key="8">
    <source>
        <dbReference type="ARBA" id="ARBA00022759"/>
    </source>
</evidence>
<dbReference type="Gene3D" id="3.30.420.10">
    <property type="entry name" value="Ribonuclease H-like superfamily/Ribonuclease H"/>
    <property type="match status" value="1"/>
</dbReference>
<dbReference type="PROSITE" id="PS50879">
    <property type="entry name" value="RNASE_H_1"/>
    <property type="match status" value="1"/>
</dbReference>
<dbReference type="AlphaFoldDB" id="E9RJF2"/>
<comment type="cofactor">
    <cofactor evidence="2">
        <name>Mg(2+)</name>
        <dbReference type="ChEBI" id="CHEBI:18420"/>
    </cofactor>
</comment>
<keyword evidence="8" id="KW-0255">Endonuclease</keyword>
<evidence type="ECO:0000256" key="4">
    <source>
        <dbReference type="ARBA" id="ARBA00011245"/>
    </source>
</evidence>
<gene>
    <name evidence="12" type="primary">rnhA</name>
</gene>
<feature type="domain" description="RNase H type-1" evidence="11">
    <location>
        <begin position="1"/>
        <end position="147"/>
    </location>
</feature>
<dbReference type="InterPro" id="IPR022892">
    <property type="entry name" value="RNaseHI"/>
</dbReference>
<proteinExistence type="inferred from homology"/>
<protein>
    <recommendedName>
        <fullName evidence="5">ribonuclease H</fullName>
        <ecNumber evidence="5">3.1.26.4</ecNumber>
    </recommendedName>
</protein>